<keyword evidence="1" id="KW-0689">Ribosomal protein</keyword>
<comment type="caution">
    <text evidence="3">The sequence shown here is derived from an EMBL/GenBank/DDBJ whole genome shotgun (WGS) entry which is preliminary data.</text>
</comment>
<name>A0ABR7NH27_9FIRM</name>
<proteinExistence type="predicted"/>
<dbReference type="CDD" id="cd06088">
    <property type="entry name" value="KOW_RPL14"/>
    <property type="match status" value="1"/>
</dbReference>
<dbReference type="InterPro" id="IPR008991">
    <property type="entry name" value="Translation_prot_SH3-like_sf"/>
</dbReference>
<keyword evidence="2" id="KW-0687">Ribonucleoprotein</keyword>
<dbReference type="RefSeq" id="WP_262399318.1">
    <property type="nucleotide sequence ID" value="NZ_JACRTB010000006.1"/>
</dbReference>
<reference evidence="3 4" key="1">
    <citation type="submission" date="2020-08" db="EMBL/GenBank/DDBJ databases">
        <title>Genome public.</title>
        <authorList>
            <person name="Liu C."/>
            <person name="Sun Q."/>
        </authorList>
    </citation>
    <scope>NUCLEOTIDE SEQUENCE [LARGE SCALE GENOMIC DNA]</scope>
    <source>
        <strain evidence="3 4">BX1</strain>
    </source>
</reference>
<protein>
    <submittedName>
        <fullName evidence="3">KOW domain-containing RNA-binding protein</fullName>
    </submittedName>
</protein>
<evidence type="ECO:0000313" key="4">
    <source>
        <dbReference type="Proteomes" id="UP000658131"/>
    </source>
</evidence>
<accession>A0ABR7NH27</accession>
<evidence type="ECO:0000256" key="2">
    <source>
        <dbReference type="ARBA" id="ARBA00023274"/>
    </source>
</evidence>
<evidence type="ECO:0000256" key="1">
    <source>
        <dbReference type="ARBA" id="ARBA00022980"/>
    </source>
</evidence>
<sequence length="84" mass="9253">MERGQIVKSLAGRDAGEWFAVVSAGEDFALLANGRERPLERPKKKRRKHLALTAGALDEEALRSNRSLRAALSCFCEHCDEGGK</sequence>
<organism evidence="3 4">
    <name type="scientific">Yanshouia hominis</name>
    <dbReference type="NCBI Taxonomy" id="2763673"/>
    <lineage>
        <taxon>Bacteria</taxon>
        <taxon>Bacillati</taxon>
        <taxon>Bacillota</taxon>
        <taxon>Clostridia</taxon>
        <taxon>Eubacteriales</taxon>
        <taxon>Oscillospiraceae</taxon>
        <taxon>Yanshouia</taxon>
    </lineage>
</organism>
<dbReference type="InterPro" id="IPR041985">
    <property type="entry name" value="Ribosomal_eL14_KOW"/>
</dbReference>
<dbReference type="Proteomes" id="UP000658131">
    <property type="component" value="Unassembled WGS sequence"/>
</dbReference>
<keyword evidence="4" id="KW-1185">Reference proteome</keyword>
<dbReference type="EMBL" id="JACRTB010000006">
    <property type="protein sequence ID" value="MBC8575708.1"/>
    <property type="molecule type" value="Genomic_DNA"/>
</dbReference>
<dbReference type="SUPFAM" id="SSF50104">
    <property type="entry name" value="Translation proteins SH3-like domain"/>
    <property type="match status" value="1"/>
</dbReference>
<evidence type="ECO:0000313" key="3">
    <source>
        <dbReference type="EMBL" id="MBC8575708.1"/>
    </source>
</evidence>
<gene>
    <name evidence="3" type="ORF">H8717_04675</name>
</gene>